<dbReference type="PANTHER" id="PTHR33835">
    <property type="entry name" value="YALI0C07656P"/>
    <property type="match status" value="1"/>
</dbReference>
<name>A0A975CDU6_9BURK</name>
<dbReference type="AlphaFoldDB" id="A0A975CDU6"/>
<dbReference type="InterPro" id="IPR036866">
    <property type="entry name" value="RibonucZ/Hydroxyglut_hydro"/>
</dbReference>
<dbReference type="SUPFAM" id="SSF56281">
    <property type="entry name" value="Metallo-hydrolase/oxidoreductase"/>
    <property type="match status" value="1"/>
</dbReference>
<protein>
    <submittedName>
        <fullName evidence="1">DUF4336 domain-containing protein</fullName>
    </submittedName>
</protein>
<dbReference type="RefSeq" id="WP_208007989.1">
    <property type="nucleotide sequence ID" value="NZ_CP071796.1"/>
</dbReference>
<dbReference type="Proteomes" id="UP000663903">
    <property type="component" value="Chromosome"/>
</dbReference>
<dbReference type="KEGG" id="otd:J1M35_15150"/>
<gene>
    <name evidence="1" type="ORF">J1M35_15150</name>
</gene>
<keyword evidence="2" id="KW-1185">Reference proteome</keyword>
<dbReference type="Pfam" id="PF14234">
    <property type="entry name" value="DUF4336"/>
    <property type="match status" value="1"/>
</dbReference>
<dbReference type="InterPro" id="IPR025638">
    <property type="entry name" value="DUF4336"/>
</dbReference>
<organism evidence="1 2">
    <name type="scientific">Ottowia testudinis</name>
    <dbReference type="NCBI Taxonomy" id="2816950"/>
    <lineage>
        <taxon>Bacteria</taxon>
        <taxon>Pseudomonadati</taxon>
        <taxon>Pseudomonadota</taxon>
        <taxon>Betaproteobacteria</taxon>
        <taxon>Burkholderiales</taxon>
        <taxon>Comamonadaceae</taxon>
        <taxon>Ottowia</taxon>
    </lineage>
</organism>
<dbReference type="PANTHER" id="PTHR33835:SF1">
    <property type="entry name" value="METALLO-BETA-LACTAMASE DOMAIN-CONTAINING PROTEIN"/>
    <property type="match status" value="1"/>
</dbReference>
<evidence type="ECO:0000313" key="1">
    <source>
        <dbReference type="EMBL" id="QTD44425.1"/>
    </source>
</evidence>
<evidence type="ECO:0000313" key="2">
    <source>
        <dbReference type="Proteomes" id="UP000663903"/>
    </source>
</evidence>
<reference evidence="1" key="1">
    <citation type="submission" date="2021-03" db="EMBL/GenBank/DDBJ databases">
        <title>Ottowia sp. 27C isolated from the cloaca of a Giant Asian pond turtle (Heosemys grandis).</title>
        <authorList>
            <person name="Spergser J."/>
            <person name="Busse H.-J."/>
        </authorList>
    </citation>
    <scope>NUCLEOTIDE SEQUENCE</scope>
    <source>
        <strain evidence="1">27C</strain>
    </source>
</reference>
<accession>A0A975CDU6</accession>
<dbReference type="EMBL" id="CP071796">
    <property type="protein sequence ID" value="QTD44425.1"/>
    <property type="molecule type" value="Genomic_DNA"/>
</dbReference>
<proteinExistence type="predicted"/>
<sequence length="227" mass="25379">MLPRLIPLADGLACVQHPMKVNGVPVTTRMTVIRLTDGSLWVHSPVPLDGQTRAELDRMGPVRHVVAPSLMHHLFVNDFARNYPNAAIHGAPGLSAKRPDPVGLKLLDKAPGPWSPELQFILFGGIPLANETVWFHAPTATLILTDLCQCWQGPMPWAARWWSTLTQTRDRFDMPLHVRWLVRDKAAARASANAILRWPFERVIMGHTAVITHDAQAQVRHALRHVL</sequence>